<gene>
    <name evidence="1" type="ORF">NAEGRDRAFT_54860</name>
</gene>
<sequence length="358" mass="41922">MQSTKKSKHYYSMFAFVQAYSKGILTWLVSLFTKVYSIPIDKFDDESTWTSLQEEKFRKFIQEMEKNPTIATLCHLMRLGLDNIEMKEYIRNNDSKSLRELLPQRLKLYLVQKRRRYFNLISNQIRQNVFLESKYPNFLSFLDRNKSICFSNNNYMANDEFVEFVHSEIKDARIARDEKTIGKSIQKRVYANQFVRELKSFKTYKETESSWDLSSSVNEIVNLLNKRIGFDKSSISTFHANHRKNIVNIFTSNHAEILPNDDPKFKYDSISETKLLESFTKTIENTPNDSTQSKDLNLIILDDDPLNTSQDCISSPSKKRKTQSEPLLMAPLTQVNKSKQGHNESATFNVELRGTMQR</sequence>
<evidence type="ECO:0000313" key="2">
    <source>
        <dbReference type="Proteomes" id="UP000006671"/>
    </source>
</evidence>
<protein>
    <submittedName>
        <fullName evidence="1">Predicted protein</fullName>
    </submittedName>
</protein>
<proteinExistence type="predicted"/>
<evidence type="ECO:0000313" key="1">
    <source>
        <dbReference type="EMBL" id="EFC35548.1"/>
    </source>
</evidence>
<dbReference type="Proteomes" id="UP000006671">
    <property type="component" value="Unassembled WGS sequence"/>
</dbReference>
<keyword evidence="2" id="KW-1185">Reference proteome</keyword>
<reference evidence="1 2" key="1">
    <citation type="journal article" date="2010" name="Cell">
        <title>The genome of Naegleria gruberi illuminates early eukaryotic versatility.</title>
        <authorList>
            <person name="Fritz-Laylin L.K."/>
            <person name="Prochnik S.E."/>
            <person name="Ginger M.L."/>
            <person name="Dacks J.B."/>
            <person name="Carpenter M.L."/>
            <person name="Field M.C."/>
            <person name="Kuo A."/>
            <person name="Paredez A."/>
            <person name="Chapman J."/>
            <person name="Pham J."/>
            <person name="Shu S."/>
            <person name="Neupane R."/>
            <person name="Cipriano M."/>
            <person name="Mancuso J."/>
            <person name="Tu H."/>
            <person name="Salamov A."/>
            <person name="Lindquist E."/>
            <person name="Shapiro H."/>
            <person name="Lucas S."/>
            <person name="Grigoriev I.V."/>
            <person name="Cande W.Z."/>
            <person name="Fulton C."/>
            <person name="Rokhsar D.S."/>
            <person name="Dawson S.C."/>
        </authorList>
    </citation>
    <scope>NUCLEOTIDE SEQUENCE [LARGE SCALE GENOMIC DNA]</scope>
    <source>
        <strain evidence="1 2">NEG-M</strain>
    </source>
</reference>
<dbReference type="KEGG" id="ngr:NAEGRDRAFT_54860"/>
<organism evidence="2">
    <name type="scientific">Naegleria gruberi</name>
    <name type="common">Amoeba</name>
    <dbReference type="NCBI Taxonomy" id="5762"/>
    <lineage>
        <taxon>Eukaryota</taxon>
        <taxon>Discoba</taxon>
        <taxon>Heterolobosea</taxon>
        <taxon>Tetramitia</taxon>
        <taxon>Eutetramitia</taxon>
        <taxon>Vahlkampfiidae</taxon>
        <taxon>Naegleria</taxon>
    </lineage>
</organism>
<dbReference type="GeneID" id="8859672"/>
<dbReference type="InParanoid" id="D2W5V3"/>
<dbReference type="AlphaFoldDB" id="D2W5V3"/>
<dbReference type="VEuPathDB" id="AmoebaDB:NAEGRDRAFT_54860"/>
<dbReference type="RefSeq" id="XP_002668292.1">
    <property type="nucleotide sequence ID" value="XM_002668246.1"/>
</dbReference>
<accession>D2W5V3</accession>
<name>D2W5V3_NAEGR</name>
<dbReference type="EMBL" id="GG739159">
    <property type="protein sequence ID" value="EFC35548.1"/>
    <property type="molecule type" value="Genomic_DNA"/>
</dbReference>